<evidence type="ECO:0000313" key="3">
    <source>
        <dbReference type="Proteomes" id="UP000198510"/>
    </source>
</evidence>
<gene>
    <name evidence="2" type="ORF">SAMN05421823_104150</name>
</gene>
<dbReference type="EMBL" id="FNFO01000004">
    <property type="protein sequence ID" value="SDL01538.1"/>
    <property type="molecule type" value="Genomic_DNA"/>
</dbReference>
<dbReference type="Proteomes" id="UP000198510">
    <property type="component" value="Unassembled WGS sequence"/>
</dbReference>
<proteinExistence type="predicted"/>
<keyword evidence="3" id="KW-1185">Reference proteome</keyword>
<reference evidence="2 3" key="1">
    <citation type="submission" date="2016-10" db="EMBL/GenBank/DDBJ databases">
        <authorList>
            <person name="de Groot N.N."/>
        </authorList>
    </citation>
    <scope>NUCLEOTIDE SEQUENCE [LARGE SCALE GENOMIC DNA]</scope>
    <source>
        <strain evidence="2 3">DSM 25186</strain>
    </source>
</reference>
<evidence type="ECO:0000313" key="2">
    <source>
        <dbReference type="EMBL" id="SDL01538.1"/>
    </source>
</evidence>
<evidence type="ECO:0008006" key="4">
    <source>
        <dbReference type="Google" id="ProtNLM"/>
    </source>
</evidence>
<keyword evidence="1" id="KW-0472">Membrane</keyword>
<sequence>MKIKQRWPVGVLLVVCMVGGIVWFTPTTPPYRVEAYAVEGGWGYRILQDQKTVIDQPFVPVRAARQPFHSETQALQTARLVVAKLESHQFPPRLSAAELDSLEGKR</sequence>
<dbReference type="Pfam" id="PF16250">
    <property type="entry name" value="DUF4907"/>
    <property type="match status" value="1"/>
</dbReference>
<name>A0A1G9GLG3_9BACT</name>
<keyword evidence="1" id="KW-1133">Transmembrane helix</keyword>
<feature type="transmembrane region" description="Helical" evidence="1">
    <location>
        <begin position="7"/>
        <end position="25"/>
    </location>
</feature>
<dbReference type="STRING" id="1075417.SAMN05421823_104150"/>
<dbReference type="RefSeq" id="WP_176956007.1">
    <property type="nucleotide sequence ID" value="NZ_FNFO01000004.1"/>
</dbReference>
<protein>
    <recommendedName>
        <fullName evidence="4">DUF4907 domain-containing protein</fullName>
    </recommendedName>
</protein>
<keyword evidence="1" id="KW-0812">Transmembrane</keyword>
<evidence type="ECO:0000256" key="1">
    <source>
        <dbReference type="SAM" id="Phobius"/>
    </source>
</evidence>
<organism evidence="2 3">
    <name type="scientific">Catalinimonas alkaloidigena</name>
    <dbReference type="NCBI Taxonomy" id="1075417"/>
    <lineage>
        <taxon>Bacteria</taxon>
        <taxon>Pseudomonadati</taxon>
        <taxon>Bacteroidota</taxon>
        <taxon>Cytophagia</taxon>
        <taxon>Cytophagales</taxon>
        <taxon>Catalimonadaceae</taxon>
        <taxon>Catalinimonas</taxon>
    </lineage>
</organism>
<dbReference type="AlphaFoldDB" id="A0A1G9GLG3"/>
<accession>A0A1G9GLG3</accession>
<dbReference type="InterPro" id="IPR032593">
    <property type="entry name" value="DUF4907"/>
</dbReference>